<dbReference type="Pfam" id="PF19310">
    <property type="entry name" value="TOP_N"/>
    <property type="match status" value="1"/>
</dbReference>
<comment type="cofactor">
    <cofactor evidence="9">
        <name>Zn(2+)</name>
        <dbReference type="ChEBI" id="CHEBI:29105"/>
    </cofactor>
    <text evidence="9">Binds 1 zinc ion.</text>
</comment>
<keyword evidence="4 9" id="KW-0378">Hydrolase</keyword>
<dbReference type="GO" id="GO:0006508">
    <property type="term" value="P:proteolysis"/>
    <property type="evidence" value="ECO:0007669"/>
    <property type="project" value="UniProtKB-KW"/>
</dbReference>
<dbReference type="InterPro" id="IPR024079">
    <property type="entry name" value="MetalloPept_cat_dom_sf"/>
</dbReference>
<organism evidence="12">
    <name type="scientific">Thermohahella caldifontis</name>
    <dbReference type="NCBI Taxonomy" id="3142973"/>
    <lineage>
        <taxon>Bacteria</taxon>
        <taxon>Pseudomonadati</taxon>
        <taxon>Pseudomonadota</taxon>
        <taxon>Gammaproteobacteria</taxon>
        <taxon>Oceanospirillales</taxon>
        <taxon>Hahellaceae</taxon>
        <taxon>Thermohahella</taxon>
    </lineage>
</organism>
<dbReference type="GO" id="GO:0005829">
    <property type="term" value="C:cytosol"/>
    <property type="evidence" value="ECO:0007669"/>
    <property type="project" value="UniProtKB-ARBA"/>
</dbReference>
<dbReference type="PANTHER" id="PTHR11804">
    <property type="entry name" value="PROTEASE M3 THIMET OLIGOPEPTIDASE-RELATED"/>
    <property type="match status" value="1"/>
</dbReference>
<evidence type="ECO:0000259" key="10">
    <source>
        <dbReference type="Pfam" id="PF01432"/>
    </source>
</evidence>
<dbReference type="GO" id="GO:0004222">
    <property type="term" value="F:metalloendopeptidase activity"/>
    <property type="evidence" value="ECO:0007669"/>
    <property type="project" value="UniProtKB-EC"/>
</dbReference>
<evidence type="ECO:0000259" key="11">
    <source>
        <dbReference type="Pfam" id="PF19310"/>
    </source>
</evidence>
<protein>
    <recommendedName>
        <fullName evidence="8">oligopeptidase A</fullName>
        <ecNumber evidence="8">3.4.24.70</ecNumber>
    </recommendedName>
</protein>
<dbReference type="PANTHER" id="PTHR11804:SF84">
    <property type="entry name" value="SACCHAROLYSIN"/>
    <property type="match status" value="1"/>
</dbReference>
<dbReference type="InterPro" id="IPR001567">
    <property type="entry name" value="Pept_M3A_M3B_dom"/>
</dbReference>
<evidence type="ECO:0000256" key="1">
    <source>
        <dbReference type="ARBA" id="ARBA00006040"/>
    </source>
</evidence>
<evidence type="ECO:0000256" key="6">
    <source>
        <dbReference type="ARBA" id="ARBA00023049"/>
    </source>
</evidence>
<keyword evidence="2 9" id="KW-0645">Protease</keyword>
<feature type="domain" description="Oligopeptidase A N-terminal" evidence="11">
    <location>
        <begin position="29"/>
        <end position="147"/>
    </location>
</feature>
<gene>
    <name evidence="12" type="ORF">AAIA72_11950</name>
</gene>
<keyword evidence="5 9" id="KW-0862">Zinc</keyword>
<dbReference type="Gene3D" id="3.40.390.10">
    <property type="entry name" value="Collagenase (Catalytic Domain)"/>
    <property type="match status" value="1"/>
</dbReference>
<evidence type="ECO:0000256" key="2">
    <source>
        <dbReference type="ARBA" id="ARBA00022670"/>
    </source>
</evidence>
<dbReference type="FunFam" id="3.40.390.10:FF:000009">
    <property type="entry name" value="Oligopeptidase A"/>
    <property type="match status" value="1"/>
</dbReference>
<dbReference type="GO" id="GO:0006518">
    <property type="term" value="P:peptide metabolic process"/>
    <property type="evidence" value="ECO:0007669"/>
    <property type="project" value="TreeGrafter"/>
</dbReference>
<keyword evidence="3 9" id="KW-0479">Metal-binding</keyword>
<reference evidence="12" key="1">
    <citation type="submission" date="2024-05" db="EMBL/GenBank/DDBJ databases">
        <title>Genome sequencing of novel strain.</title>
        <authorList>
            <person name="Ganbat D."/>
            <person name="Ganbat S."/>
            <person name="Lee S.-J."/>
        </authorList>
    </citation>
    <scope>NUCLEOTIDE SEQUENCE</scope>
    <source>
        <strain evidence="12">SMD15-11</strain>
    </source>
</reference>
<accession>A0AB39UTR0</accession>
<comment type="similarity">
    <text evidence="1 9">Belongs to the peptidase M3 family.</text>
</comment>
<dbReference type="CDD" id="cd06456">
    <property type="entry name" value="M3A_DCP"/>
    <property type="match status" value="1"/>
</dbReference>
<dbReference type="Pfam" id="PF01432">
    <property type="entry name" value="Peptidase_M3"/>
    <property type="match status" value="1"/>
</dbReference>
<dbReference type="InterPro" id="IPR024077">
    <property type="entry name" value="Neurolysin/TOP_dom2"/>
</dbReference>
<dbReference type="AlphaFoldDB" id="A0AB39UTR0"/>
<sequence>MTHPLLQARPFPPFSEVHPEQVPEALGTLLAEGRELIERLSGTRPATWSELGQVIEDFADRMNRFWSPVSHLNAVMNSAGLREAYNACVGELSRFSTEMGQNRGLYEAWKTLHDSPAFSQLGPDYQQTIRNALRDFHLAGVDLPEAEKAEFARLSEKLAQLTSRFSDNVLDATQAWTRHVEDEQALSGLPESALTGAREAARAKGLDGWLLTLEFPCYYAVMTYCDNRALRRDMYEAYVTRASDLGPHAGKWDNTPLIHEIMQARQARARLLGFANHAEYSLATKMAKTPEEVLAFLNELAEKSVPVARREFAELEAFVAESGGPEDGLQPWDVSYYSEKLRQQRYDLSQEALRPWFPVDRVVDGMFRVAGRLFDIQVAPAPCPDSYHPDVRFYEIRRGEQVLAYLYMDLFARSNKRGGAWMSDYASRRRRADGSYDTPVAFITSNFTPPSDNRPALLTHNEVTTLFHEFGHALHHMLSRVDSYEVSGINGVPWDAVELPSQFMENWCWEAEALAYVSAHYETGEPLPEDMLNKLLAARNFQSGMMMVRQLEFALFDFRLHVEYDGPDYDVRALMEDVRRQVCVVPVAPFNRFENSFSHIFAGGYAAGYYSYKWAEVLSADAFSRFEEEGIFSEAAGRDFRRFILEKGGSADPMDLFVAFRGRKPSVAPLLRHSGILTETQS</sequence>
<evidence type="ECO:0000256" key="7">
    <source>
        <dbReference type="ARBA" id="ARBA00024603"/>
    </source>
</evidence>
<feature type="domain" description="Peptidase M3A/M3B catalytic" evidence="10">
    <location>
        <begin position="221"/>
        <end position="675"/>
    </location>
</feature>
<evidence type="ECO:0000256" key="4">
    <source>
        <dbReference type="ARBA" id="ARBA00022801"/>
    </source>
</evidence>
<evidence type="ECO:0000256" key="9">
    <source>
        <dbReference type="RuleBase" id="RU003435"/>
    </source>
</evidence>
<evidence type="ECO:0000313" key="12">
    <source>
        <dbReference type="EMBL" id="XDT71515.1"/>
    </source>
</evidence>
<keyword evidence="6 9" id="KW-0482">Metalloprotease</keyword>
<dbReference type="EMBL" id="CP154858">
    <property type="protein sequence ID" value="XDT71515.1"/>
    <property type="molecule type" value="Genomic_DNA"/>
</dbReference>
<proteinExistence type="inferred from homology"/>
<dbReference type="SUPFAM" id="SSF55486">
    <property type="entry name" value="Metalloproteases ('zincins'), catalytic domain"/>
    <property type="match status" value="1"/>
</dbReference>
<dbReference type="RefSeq" id="WP_369600551.1">
    <property type="nucleotide sequence ID" value="NZ_CP154858.1"/>
</dbReference>
<dbReference type="InterPro" id="IPR034005">
    <property type="entry name" value="M3A_DCP"/>
</dbReference>
<comment type="catalytic activity">
    <reaction evidence="7">
        <text>Hydrolysis of oligopeptides, with broad specificity. Gly or Ala commonly occur as P1 or P1' residues, but more distant residues are also important, as is shown by the fact that Z-Gly-Pro-Gly-|-Gly-Pro-Ala is cleaved, but not Z-(Gly)(5).</text>
        <dbReference type="EC" id="3.4.24.70"/>
    </reaction>
</comment>
<dbReference type="GO" id="GO:0046872">
    <property type="term" value="F:metal ion binding"/>
    <property type="evidence" value="ECO:0007669"/>
    <property type="project" value="UniProtKB-UniRule"/>
</dbReference>
<evidence type="ECO:0000256" key="8">
    <source>
        <dbReference type="ARBA" id="ARBA00026100"/>
    </source>
</evidence>
<dbReference type="InterPro" id="IPR045090">
    <property type="entry name" value="Pept_M3A_M3B"/>
</dbReference>
<name>A0AB39UTR0_9GAMM</name>
<dbReference type="EC" id="3.4.24.70" evidence="8"/>
<dbReference type="KEGG" id="tcd:AAIA72_11950"/>
<dbReference type="InterPro" id="IPR045666">
    <property type="entry name" value="OpdA_N"/>
</dbReference>
<evidence type="ECO:0000256" key="3">
    <source>
        <dbReference type="ARBA" id="ARBA00022723"/>
    </source>
</evidence>
<evidence type="ECO:0000256" key="5">
    <source>
        <dbReference type="ARBA" id="ARBA00022833"/>
    </source>
</evidence>
<dbReference type="Gene3D" id="1.10.1370.10">
    <property type="entry name" value="Neurolysin, domain 3"/>
    <property type="match status" value="1"/>
</dbReference>